<keyword evidence="1" id="KW-0004">4Fe-4S</keyword>
<dbReference type="SFLD" id="SFLDS00029">
    <property type="entry name" value="Radical_SAM"/>
    <property type="match status" value="1"/>
</dbReference>
<keyword evidence="2" id="KW-0949">S-adenosyl-L-methionine</keyword>
<dbReference type="InterPro" id="IPR007197">
    <property type="entry name" value="rSAM"/>
</dbReference>
<dbReference type="Proteomes" id="UP000001661">
    <property type="component" value="Chromosome"/>
</dbReference>
<dbReference type="OrthoDB" id="6258756at2"/>
<evidence type="ECO:0000256" key="1">
    <source>
        <dbReference type="ARBA" id="ARBA00022485"/>
    </source>
</evidence>
<dbReference type="Gene3D" id="3.20.20.70">
    <property type="entry name" value="Aldolase class I"/>
    <property type="match status" value="1"/>
</dbReference>
<evidence type="ECO:0000256" key="4">
    <source>
        <dbReference type="ARBA" id="ARBA00023004"/>
    </source>
</evidence>
<evidence type="ECO:0000313" key="7">
    <source>
        <dbReference type="EMBL" id="ADL11607.1"/>
    </source>
</evidence>
<dbReference type="GO" id="GO:0003824">
    <property type="term" value="F:catalytic activity"/>
    <property type="evidence" value="ECO:0007669"/>
    <property type="project" value="InterPro"/>
</dbReference>
<reference evidence="7 8" key="1">
    <citation type="journal article" date="2010" name="Stand. Genomic Sci.">
        <title>Complete genome sequence of Acetohalobium arabaticum type strain (Z-7288).</title>
        <authorList>
            <person name="Sikorski J."/>
            <person name="Lapidus A."/>
            <person name="Chertkov O."/>
            <person name="Lucas S."/>
            <person name="Copeland A."/>
            <person name="Glavina Del Rio T."/>
            <person name="Nolan M."/>
            <person name="Tice H."/>
            <person name="Cheng J.F."/>
            <person name="Han C."/>
            <person name="Brambilla E."/>
            <person name="Pitluck S."/>
            <person name="Liolios K."/>
            <person name="Ivanova N."/>
            <person name="Mavromatis K."/>
            <person name="Mikhailova N."/>
            <person name="Pati A."/>
            <person name="Bruce D."/>
            <person name="Detter C."/>
            <person name="Tapia R."/>
            <person name="Goodwin L."/>
            <person name="Chen A."/>
            <person name="Palaniappan K."/>
            <person name="Land M."/>
            <person name="Hauser L."/>
            <person name="Chang Y.J."/>
            <person name="Jeffries C.D."/>
            <person name="Rohde M."/>
            <person name="Goker M."/>
            <person name="Spring S."/>
            <person name="Woyke T."/>
            <person name="Bristow J."/>
            <person name="Eisen J.A."/>
            <person name="Markowitz V."/>
            <person name="Hugenholtz P."/>
            <person name="Kyrpides N.C."/>
            <person name="Klenk H.P."/>
        </authorList>
    </citation>
    <scope>NUCLEOTIDE SEQUENCE [LARGE SCALE GENOMIC DNA]</scope>
    <source>
        <strain evidence="8">ATCC 49924 / DSM 5501 / Z-7288</strain>
    </source>
</reference>
<dbReference type="HOGENOM" id="CLU_1364481_0_0_9"/>
<dbReference type="SFLD" id="SFLDG01111">
    <property type="entry name" value="Uncharacterised_Radical_SAM_Su"/>
    <property type="match status" value="1"/>
</dbReference>
<feature type="domain" description="Radical SAM core" evidence="6">
    <location>
        <begin position="14"/>
        <end position="170"/>
    </location>
</feature>
<evidence type="ECO:0000259" key="6">
    <source>
        <dbReference type="Pfam" id="PF04055"/>
    </source>
</evidence>
<dbReference type="STRING" id="574087.Acear_0055"/>
<dbReference type="KEGG" id="aar:Acear_0055"/>
<keyword evidence="5" id="KW-0411">Iron-sulfur</keyword>
<name>D9QSR9_ACEAZ</name>
<sequence>MDITYGLGDSLYLNLTNRCTNQCEFCVRQYKDGIAGYNLRLDKEPTVKEVIAEIENPEDYEEIVFCGYGEPLIRLEAVIEIADWLQKFDVAVRINTNGQANLIHQRNIVPELKGLIDTISISLNAKNAKKYKQLCNPEFGLDTFPAILDFIEECKGIIPNVVLSVVKYPTTSIYECRKIAENLGVEFKVRQYSQSDTKEDN</sequence>
<dbReference type="EMBL" id="CP002105">
    <property type="protein sequence ID" value="ADL11607.1"/>
    <property type="molecule type" value="Genomic_DNA"/>
</dbReference>
<dbReference type="GO" id="GO:0051539">
    <property type="term" value="F:4 iron, 4 sulfur cluster binding"/>
    <property type="evidence" value="ECO:0007669"/>
    <property type="project" value="UniProtKB-KW"/>
</dbReference>
<dbReference type="InterPro" id="IPR013785">
    <property type="entry name" value="Aldolase_TIM"/>
</dbReference>
<evidence type="ECO:0000256" key="3">
    <source>
        <dbReference type="ARBA" id="ARBA00022723"/>
    </source>
</evidence>
<dbReference type="InterPro" id="IPR023821">
    <property type="entry name" value="rSAM_TatD-assoc"/>
</dbReference>
<keyword evidence="8" id="KW-1185">Reference proteome</keyword>
<evidence type="ECO:0000256" key="2">
    <source>
        <dbReference type="ARBA" id="ARBA00022691"/>
    </source>
</evidence>
<dbReference type="CDD" id="cd01335">
    <property type="entry name" value="Radical_SAM"/>
    <property type="match status" value="1"/>
</dbReference>
<keyword evidence="3" id="KW-0479">Metal-binding</keyword>
<dbReference type="AlphaFoldDB" id="D9QSR9"/>
<accession>D9QSR9</accession>
<evidence type="ECO:0000313" key="8">
    <source>
        <dbReference type="Proteomes" id="UP000001661"/>
    </source>
</evidence>
<gene>
    <name evidence="7" type="ordered locus">Acear_0055</name>
</gene>
<organism evidence="7 8">
    <name type="scientific">Acetohalobium arabaticum (strain ATCC 49924 / DSM 5501 / Z-7288)</name>
    <dbReference type="NCBI Taxonomy" id="574087"/>
    <lineage>
        <taxon>Bacteria</taxon>
        <taxon>Bacillati</taxon>
        <taxon>Bacillota</taxon>
        <taxon>Clostridia</taxon>
        <taxon>Halanaerobiales</taxon>
        <taxon>Halobacteroidaceae</taxon>
        <taxon>Acetohalobium</taxon>
    </lineage>
</organism>
<keyword evidence="4" id="KW-0408">Iron</keyword>
<dbReference type="Pfam" id="PF04055">
    <property type="entry name" value="Radical_SAM"/>
    <property type="match status" value="1"/>
</dbReference>
<dbReference type="RefSeq" id="WP_013277054.1">
    <property type="nucleotide sequence ID" value="NC_014378.1"/>
</dbReference>
<evidence type="ECO:0000256" key="5">
    <source>
        <dbReference type="ARBA" id="ARBA00023014"/>
    </source>
</evidence>
<dbReference type="InterPro" id="IPR058240">
    <property type="entry name" value="rSAM_sf"/>
</dbReference>
<dbReference type="GO" id="GO:0046872">
    <property type="term" value="F:metal ion binding"/>
    <property type="evidence" value="ECO:0007669"/>
    <property type="project" value="UniProtKB-KW"/>
</dbReference>
<proteinExistence type="predicted"/>
<protein>
    <submittedName>
        <fullName evidence="7">Radical SAM domain protein</fullName>
    </submittedName>
</protein>
<dbReference type="SUPFAM" id="SSF102114">
    <property type="entry name" value="Radical SAM enzymes"/>
    <property type="match status" value="1"/>
</dbReference>
<dbReference type="PANTHER" id="PTHR42836">
    <property type="entry name" value="7-CARBOXY-7-DEAZAGUANINE SYNTHASE"/>
    <property type="match status" value="1"/>
</dbReference>
<dbReference type="eggNOG" id="COG1180">
    <property type="taxonomic scope" value="Bacteria"/>
</dbReference>
<dbReference type="PANTHER" id="PTHR42836:SF1">
    <property type="entry name" value="7-CARBOXY-7-DEAZAGUANINE SYNTHASE"/>
    <property type="match status" value="1"/>
</dbReference>
<dbReference type="NCBIfam" id="TIGR04038">
    <property type="entry name" value="tatD_link_rSAM"/>
    <property type="match status" value="1"/>
</dbReference>